<evidence type="ECO:0000313" key="6">
    <source>
        <dbReference type="Proteomes" id="UP000663852"/>
    </source>
</evidence>
<dbReference type="SUPFAM" id="SSF51430">
    <property type="entry name" value="NAD(P)-linked oxidoreductase"/>
    <property type="match status" value="1"/>
</dbReference>
<sequence>MCSRRQEQMVAKRRLGKNGPQIASIGFGAMGLSAFYGTPASDEERFKVLDRAIELGCTYFDSADIYGDNEDLLGKYLQKYPQQRQKVFLATKFAGVMNPDGSHGVRNDAAYVRQAIEKSLNRLQLDYIDLYYVHRIDSKVPIEEAMMVLKELVEKGKIKYIGLSECSSDTIRRAYKIHPISAVQIEYSPFSLDIEREEIGVLKTCQELHISIVCYSPLGRGILTGQIKSPDDFEANDVRRILPRFSKENFSKNLQLVETINKIAKKKTCTIGQLTLAWILAQGEQFIVIPGTTKIKNLEENAGAANVKLTKEDILQIRQACENANISGDRYPEQMAYMSFADSAPLKN</sequence>
<accession>A0A815UR96</accession>
<protein>
    <recommendedName>
        <fullName evidence="2">NADP-dependent oxidoreductase domain-containing protein</fullName>
    </recommendedName>
</protein>
<dbReference type="GO" id="GO:0016491">
    <property type="term" value="F:oxidoreductase activity"/>
    <property type="evidence" value="ECO:0007669"/>
    <property type="project" value="UniProtKB-KW"/>
</dbReference>
<dbReference type="InterPro" id="IPR050791">
    <property type="entry name" value="Aldo-Keto_reductase"/>
</dbReference>
<evidence type="ECO:0000313" key="5">
    <source>
        <dbReference type="Proteomes" id="UP000663828"/>
    </source>
</evidence>
<evidence type="ECO:0000256" key="1">
    <source>
        <dbReference type="ARBA" id="ARBA00023002"/>
    </source>
</evidence>
<dbReference type="Pfam" id="PF00248">
    <property type="entry name" value="Aldo_ket_red"/>
    <property type="match status" value="1"/>
</dbReference>
<dbReference type="PANTHER" id="PTHR43625:SF40">
    <property type="entry name" value="ALDO-KETO REDUCTASE YAKC [NADP(+)]"/>
    <property type="match status" value="1"/>
</dbReference>
<dbReference type="Proteomes" id="UP000663852">
    <property type="component" value="Unassembled WGS sequence"/>
</dbReference>
<name>A0A815UR96_ADIRI</name>
<reference evidence="4" key="1">
    <citation type="submission" date="2021-02" db="EMBL/GenBank/DDBJ databases">
        <authorList>
            <person name="Nowell W R."/>
        </authorList>
    </citation>
    <scope>NUCLEOTIDE SEQUENCE</scope>
</reference>
<comment type="caution">
    <text evidence="4">The sequence shown here is derived from an EMBL/GenBank/DDBJ whole genome shotgun (WGS) entry which is preliminary data.</text>
</comment>
<proteinExistence type="predicted"/>
<evidence type="ECO:0000313" key="3">
    <source>
        <dbReference type="EMBL" id="CAF0948906.1"/>
    </source>
</evidence>
<dbReference type="PANTHER" id="PTHR43625">
    <property type="entry name" value="AFLATOXIN B1 ALDEHYDE REDUCTASE"/>
    <property type="match status" value="1"/>
</dbReference>
<evidence type="ECO:0000313" key="4">
    <source>
        <dbReference type="EMBL" id="CAF1522921.1"/>
    </source>
</evidence>
<dbReference type="PRINTS" id="PR00069">
    <property type="entry name" value="ALDKETRDTASE"/>
</dbReference>
<dbReference type="Proteomes" id="UP000663828">
    <property type="component" value="Unassembled WGS sequence"/>
</dbReference>
<dbReference type="AlphaFoldDB" id="A0A815UR96"/>
<evidence type="ECO:0000259" key="2">
    <source>
        <dbReference type="Pfam" id="PF00248"/>
    </source>
</evidence>
<dbReference type="GO" id="GO:0005737">
    <property type="term" value="C:cytoplasm"/>
    <property type="evidence" value="ECO:0007669"/>
    <property type="project" value="TreeGrafter"/>
</dbReference>
<gene>
    <name evidence="4" type="ORF">EDS130_LOCUS44001</name>
    <name evidence="3" type="ORF">XAT740_LOCUS10552</name>
</gene>
<dbReference type="InterPro" id="IPR020471">
    <property type="entry name" value="AKR"/>
</dbReference>
<dbReference type="OrthoDB" id="48988at2759"/>
<keyword evidence="1" id="KW-0560">Oxidoreductase</keyword>
<dbReference type="InterPro" id="IPR036812">
    <property type="entry name" value="NAD(P)_OxRdtase_dom_sf"/>
</dbReference>
<feature type="domain" description="NADP-dependent oxidoreductase" evidence="2">
    <location>
        <begin position="25"/>
        <end position="320"/>
    </location>
</feature>
<organism evidence="4 6">
    <name type="scientific">Adineta ricciae</name>
    <name type="common">Rotifer</name>
    <dbReference type="NCBI Taxonomy" id="249248"/>
    <lineage>
        <taxon>Eukaryota</taxon>
        <taxon>Metazoa</taxon>
        <taxon>Spiralia</taxon>
        <taxon>Gnathifera</taxon>
        <taxon>Rotifera</taxon>
        <taxon>Eurotatoria</taxon>
        <taxon>Bdelloidea</taxon>
        <taxon>Adinetida</taxon>
        <taxon>Adinetidae</taxon>
        <taxon>Adineta</taxon>
    </lineage>
</organism>
<dbReference type="EMBL" id="CAJNOJ010000790">
    <property type="protein sequence ID" value="CAF1522921.1"/>
    <property type="molecule type" value="Genomic_DNA"/>
</dbReference>
<dbReference type="Gene3D" id="3.20.20.100">
    <property type="entry name" value="NADP-dependent oxidoreductase domain"/>
    <property type="match status" value="1"/>
</dbReference>
<dbReference type="InterPro" id="IPR023210">
    <property type="entry name" value="NADP_OxRdtase_dom"/>
</dbReference>
<dbReference type="EMBL" id="CAJNOR010000563">
    <property type="protein sequence ID" value="CAF0948906.1"/>
    <property type="molecule type" value="Genomic_DNA"/>
</dbReference>
<keyword evidence="5" id="KW-1185">Reference proteome</keyword>